<proteinExistence type="predicted"/>
<dbReference type="EMBL" id="QCZH01000002">
    <property type="protein sequence ID" value="PWA10953.1"/>
    <property type="molecule type" value="Genomic_DNA"/>
</dbReference>
<keyword evidence="2" id="KW-1185">Reference proteome</keyword>
<dbReference type="OrthoDB" id="883020at2"/>
<reference evidence="1 2" key="1">
    <citation type="submission" date="2018-04" db="EMBL/GenBank/DDBJ databases">
        <title>Flavobacterium sp. nov., isolated from glacier ice.</title>
        <authorList>
            <person name="Liu Q."/>
            <person name="Xin Y.-H."/>
        </authorList>
    </citation>
    <scope>NUCLEOTIDE SEQUENCE [LARGE SCALE GENOMIC DNA]</scope>
    <source>
        <strain evidence="1 2">LB2P30</strain>
    </source>
</reference>
<protein>
    <submittedName>
        <fullName evidence="1">Uncharacterized protein</fullName>
    </submittedName>
</protein>
<comment type="caution">
    <text evidence="1">The sequence shown here is derived from an EMBL/GenBank/DDBJ whole genome shotgun (WGS) entry which is preliminary data.</text>
</comment>
<gene>
    <name evidence="1" type="ORF">DB891_03740</name>
</gene>
<name>A0A2U1K1T1_9FLAO</name>
<dbReference type="RefSeq" id="WP_116760731.1">
    <property type="nucleotide sequence ID" value="NZ_QCZH01000002.1"/>
</dbReference>
<dbReference type="Proteomes" id="UP000245618">
    <property type="component" value="Unassembled WGS sequence"/>
</dbReference>
<evidence type="ECO:0000313" key="2">
    <source>
        <dbReference type="Proteomes" id="UP000245618"/>
    </source>
</evidence>
<organism evidence="1 2">
    <name type="scientific">Flavobacterium laiguense</name>
    <dbReference type="NCBI Taxonomy" id="2169409"/>
    <lineage>
        <taxon>Bacteria</taxon>
        <taxon>Pseudomonadati</taxon>
        <taxon>Bacteroidota</taxon>
        <taxon>Flavobacteriia</taxon>
        <taxon>Flavobacteriales</taxon>
        <taxon>Flavobacteriaceae</taxon>
        <taxon>Flavobacterium</taxon>
    </lineage>
</organism>
<evidence type="ECO:0000313" key="1">
    <source>
        <dbReference type="EMBL" id="PWA10953.1"/>
    </source>
</evidence>
<dbReference type="AlphaFoldDB" id="A0A2U1K1T1"/>
<accession>A0A2U1K1T1</accession>
<sequence length="168" mass="20091">MILGFSTQLNSKPTYFVEKIHKGFRLQELNMKAGIDPDLHYPHDYNFVAKDKLHHKIHTIREDKKDRWKTDAKIDFFINCRQKNMFRFAPVLPVVTVQKIEIKWIGFSDSYRPWVKIDGKSIYTLDQFDSDKMLQLAQNDGFDTIEDFFAYFNKDFTGKIIHWTDLKY</sequence>